<feature type="chain" id="PRO_5020443646" evidence="1">
    <location>
        <begin position="21"/>
        <end position="136"/>
    </location>
</feature>
<name>A0A4R3M0P4_9HYPH</name>
<dbReference type="InterPro" id="IPR009739">
    <property type="entry name" value="LprI-like_N"/>
</dbReference>
<comment type="caution">
    <text evidence="3">The sequence shown here is derived from an EMBL/GenBank/DDBJ whole genome shotgun (WGS) entry which is preliminary data.</text>
</comment>
<dbReference type="RefSeq" id="WP_165933728.1">
    <property type="nucleotide sequence ID" value="NZ_SMAI01000006.1"/>
</dbReference>
<dbReference type="AlphaFoldDB" id="A0A4R3M0P4"/>
<gene>
    <name evidence="3" type="ORF">EDC64_10699</name>
</gene>
<dbReference type="PANTHER" id="PTHR39176">
    <property type="entry name" value="PERIPLASMIC PROTEIN-RELATED"/>
    <property type="match status" value="1"/>
</dbReference>
<feature type="domain" description="Lysozyme inhibitor LprI-like N-terminal" evidence="2">
    <location>
        <begin position="42"/>
        <end position="130"/>
    </location>
</feature>
<evidence type="ECO:0000259" key="2">
    <source>
        <dbReference type="Pfam" id="PF07007"/>
    </source>
</evidence>
<evidence type="ECO:0000313" key="3">
    <source>
        <dbReference type="EMBL" id="TCT04667.1"/>
    </source>
</evidence>
<dbReference type="EMBL" id="SMAI01000006">
    <property type="protein sequence ID" value="TCT04667.1"/>
    <property type="molecule type" value="Genomic_DNA"/>
</dbReference>
<dbReference type="Proteomes" id="UP000294664">
    <property type="component" value="Unassembled WGS sequence"/>
</dbReference>
<protein>
    <submittedName>
        <fullName evidence="3">Uncharacterized protein YecT (DUF1311 family)</fullName>
    </submittedName>
</protein>
<dbReference type="Gene3D" id="1.20.1270.180">
    <property type="match status" value="1"/>
</dbReference>
<organism evidence="3 4">
    <name type="scientific">Aquabacter spiritensis</name>
    <dbReference type="NCBI Taxonomy" id="933073"/>
    <lineage>
        <taxon>Bacteria</taxon>
        <taxon>Pseudomonadati</taxon>
        <taxon>Pseudomonadota</taxon>
        <taxon>Alphaproteobacteria</taxon>
        <taxon>Hyphomicrobiales</taxon>
        <taxon>Xanthobacteraceae</taxon>
        <taxon>Aquabacter</taxon>
    </lineage>
</organism>
<dbReference type="Pfam" id="PF07007">
    <property type="entry name" value="LprI"/>
    <property type="match status" value="1"/>
</dbReference>
<evidence type="ECO:0000313" key="4">
    <source>
        <dbReference type="Proteomes" id="UP000294664"/>
    </source>
</evidence>
<keyword evidence="4" id="KW-1185">Reference proteome</keyword>
<feature type="signal peptide" evidence="1">
    <location>
        <begin position="1"/>
        <end position="20"/>
    </location>
</feature>
<evidence type="ECO:0000256" key="1">
    <source>
        <dbReference type="SAM" id="SignalP"/>
    </source>
</evidence>
<proteinExistence type="predicted"/>
<keyword evidence="1" id="KW-0732">Signal</keyword>
<reference evidence="3 4" key="1">
    <citation type="submission" date="2019-03" db="EMBL/GenBank/DDBJ databases">
        <title>Genomic Encyclopedia of Type Strains, Phase IV (KMG-IV): sequencing the most valuable type-strain genomes for metagenomic binning, comparative biology and taxonomic classification.</title>
        <authorList>
            <person name="Goeker M."/>
        </authorList>
    </citation>
    <scope>NUCLEOTIDE SEQUENCE [LARGE SCALE GENOMIC DNA]</scope>
    <source>
        <strain evidence="3 4">DSM 9035</strain>
    </source>
</reference>
<sequence length="136" mass="14681">MTRAAGLAAFVILAAPVLGAAPAAAAPKPPTISWYGGEFETCNSKMATAAISDCVTALTEAWDKRLNTAYRALMAAQNPAQKERLRTAQRAWIQFRDANCTFYGSVEGTIANIEFAECRRVLTAQRTIELELANTP</sequence>
<dbReference type="PANTHER" id="PTHR39176:SF1">
    <property type="entry name" value="PERIPLASMIC PROTEIN"/>
    <property type="match status" value="1"/>
</dbReference>
<accession>A0A4R3M0P4</accession>